<evidence type="ECO:0000256" key="7">
    <source>
        <dbReference type="RuleBase" id="RU364068"/>
    </source>
</evidence>
<proteinExistence type="inferred from homology"/>
<comment type="caution">
    <text evidence="8">The sequence shown here is derived from an EMBL/GenBank/DDBJ whole genome shotgun (WGS) entry which is preliminary data.</text>
</comment>
<evidence type="ECO:0000256" key="4">
    <source>
        <dbReference type="ARBA" id="ARBA00022723"/>
    </source>
</evidence>
<dbReference type="InterPro" id="IPR020583">
    <property type="entry name" value="Inositol_monoP_metal-BS"/>
</dbReference>
<dbReference type="Gene3D" id="3.40.190.80">
    <property type="match status" value="1"/>
</dbReference>
<evidence type="ECO:0000256" key="5">
    <source>
        <dbReference type="ARBA" id="ARBA00022801"/>
    </source>
</evidence>
<dbReference type="PANTHER" id="PTHR20854">
    <property type="entry name" value="INOSITOL MONOPHOSPHATASE"/>
    <property type="match status" value="1"/>
</dbReference>
<name>A0ABW8AS70_9ACTN</name>
<organism evidence="8 9">
    <name type="scientific">Spongisporangium articulatum</name>
    <dbReference type="NCBI Taxonomy" id="3362603"/>
    <lineage>
        <taxon>Bacteria</taxon>
        <taxon>Bacillati</taxon>
        <taxon>Actinomycetota</taxon>
        <taxon>Actinomycetes</taxon>
        <taxon>Kineosporiales</taxon>
        <taxon>Kineosporiaceae</taxon>
        <taxon>Spongisporangium</taxon>
    </lineage>
</organism>
<comment type="catalytic activity">
    <reaction evidence="1 7">
        <text>a myo-inositol phosphate + H2O = myo-inositol + phosphate</text>
        <dbReference type="Rhea" id="RHEA:24056"/>
        <dbReference type="ChEBI" id="CHEBI:15377"/>
        <dbReference type="ChEBI" id="CHEBI:17268"/>
        <dbReference type="ChEBI" id="CHEBI:43474"/>
        <dbReference type="ChEBI" id="CHEBI:84139"/>
        <dbReference type="EC" id="3.1.3.25"/>
    </reaction>
</comment>
<keyword evidence="5 7" id="KW-0378">Hydrolase</keyword>
<dbReference type="InterPro" id="IPR033942">
    <property type="entry name" value="IMPase"/>
</dbReference>
<evidence type="ECO:0000256" key="3">
    <source>
        <dbReference type="ARBA" id="ARBA00009759"/>
    </source>
</evidence>
<accession>A0ABW8AS70</accession>
<dbReference type="SUPFAM" id="SSF56655">
    <property type="entry name" value="Carbohydrate phosphatase"/>
    <property type="match status" value="1"/>
</dbReference>
<comment type="cofactor">
    <cofactor evidence="2 7">
        <name>Mg(2+)</name>
        <dbReference type="ChEBI" id="CHEBI:18420"/>
    </cofactor>
</comment>
<dbReference type="PRINTS" id="PR00377">
    <property type="entry name" value="IMPHPHTASES"/>
</dbReference>
<evidence type="ECO:0000256" key="6">
    <source>
        <dbReference type="ARBA" id="ARBA00022842"/>
    </source>
</evidence>
<keyword evidence="9" id="KW-1185">Reference proteome</keyword>
<evidence type="ECO:0000256" key="1">
    <source>
        <dbReference type="ARBA" id="ARBA00001033"/>
    </source>
</evidence>
<keyword evidence="6 7" id="KW-0460">Magnesium</keyword>
<protein>
    <recommendedName>
        <fullName evidence="7">Inositol-1-monophosphatase</fullName>
        <ecNumber evidence="7">3.1.3.25</ecNumber>
    </recommendedName>
</protein>
<dbReference type="EC" id="3.1.3.25" evidence="7"/>
<dbReference type="InterPro" id="IPR000760">
    <property type="entry name" value="Inositol_monophosphatase-like"/>
</dbReference>
<sequence>MTVPPELVAQLRGFAEEIAVEAGTLSLTGPRAVTDTKSSPTDVVTATDRAVEDLLRARIAAARPDDAVLGEEGGFDGGGGRVGEGLTWVLDPIDGTVNFLYGQPQYAVSVAVVTGDPRVPGAWQPVAACVHQPVGGLSWTAGRGQGATLDGEPLAVRAPVDLAQALVATGFGYRADRRAGQARVLTGVVPAVRDIRRAGSAALDLCWVATGRLDAYYERGVNVWDIAAAALVLTEAGGVVTGLRGAPAGPEMTVAGPGPVAAALAGLLAELDADTDPQR</sequence>
<evidence type="ECO:0000313" key="9">
    <source>
        <dbReference type="Proteomes" id="UP001612915"/>
    </source>
</evidence>
<dbReference type="PANTHER" id="PTHR20854:SF4">
    <property type="entry name" value="INOSITOL-1-MONOPHOSPHATASE-RELATED"/>
    <property type="match status" value="1"/>
</dbReference>
<evidence type="ECO:0000313" key="8">
    <source>
        <dbReference type="EMBL" id="MFI7589244.1"/>
    </source>
</evidence>
<dbReference type="CDD" id="cd01639">
    <property type="entry name" value="IMPase"/>
    <property type="match status" value="1"/>
</dbReference>
<dbReference type="RefSeq" id="WP_398283764.1">
    <property type="nucleotide sequence ID" value="NZ_JBITLV010000007.1"/>
</dbReference>
<dbReference type="EMBL" id="JBITLV010000007">
    <property type="protein sequence ID" value="MFI7589244.1"/>
    <property type="molecule type" value="Genomic_DNA"/>
</dbReference>
<dbReference type="PROSITE" id="PS00630">
    <property type="entry name" value="IMP_2"/>
    <property type="match status" value="1"/>
</dbReference>
<evidence type="ECO:0000256" key="2">
    <source>
        <dbReference type="ARBA" id="ARBA00001946"/>
    </source>
</evidence>
<comment type="similarity">
    <text evidence="3 7">Belongs to the inositol monophosphatase superfamily.</text>
</comment>
<keyword evidence="4 7" id="KW-0479">Metal-binding</keyword>
<dbReference type="PROSITE" id="PS00629">
    <property type="entry name" value="IMP_1"/>
    <property type="match status" value="1"/>
</dbReference>
<gene>
    <name evidence="8" type="ORF">ACIB24_19435</name>
</gene>
<reference evidence="8 9" key="1">
    <citation type="submission" date="2024-10" db="EMBL/GenBank/DDBJ databases">
        <title>The Natural Products Discovery Center: Release of the First 8490 Sequenced Strains for Exploring Actinobacteria Biosynthetic Diversity.</title>
        <authorList>
            <person name="Kalkreuter E."/>
            <person name="Kautsar S.A."/>
            <person name="Yang D."/>
            <person name="Bader C.D."/>
            <person name="Teijaro C.N."/>
            <person name="Fluegel L."/>
            <person name="Davis C.M."/>
            <person name="Simpson J.R."/>
            <person name="Lauterbach L."/>
            <person name="Steele A.D."/>
            <person name="Gui C."/>
            <person name="Meng S."/>
            <person name="Li G."/>
            <person name="Viehrig K."/>
            <person name="Ye F."/>
            <person name="Su P."/>
            <person name="Kiefer A.F."/>
            <person name="Nichols A."/>
            <person name="Cepeda A.J."/>
            <person name="Yan W."/>
            <person name="Fan B."/>
            <person name="Jiang Y."/>
            <person name="Adhikari A."/>
            <person name="Zheng C.-J."/>
            <person name="Schuster L."/>
            <person name="Cowan T.M."/>
            <person name="Smanski M.J."/>
            <person name="Chevrette M.G."/>
            <person name="De Carvalho L.P.S."/>
            <person name="Shen B."/>
        </authorList>
    </citation>
    <scope>NUCLEOTIDE SEQUENCE [LARGE SCALE GENOMIC DNA]</scope>
    <source>
        <strain evidence="8 9">NPDC049639</strain>
    </source>
</reference>
<dbReference type="Gene3D" id="3.30.540.10">
    <property type="entry name" value="Fructose-1,6-Bisphosphatase, subunit A, domain 1"/>
    <property type="match status" value="1"/>
</dbReference>
<dbReference type="Proteomes" id="UP001612915">
    <property type="component" value="Unassembled WGS sequence"/>
</dbReference>
<dbReference type="Pfam" id="PF00459">
    <property type="entry name" value="Inositol_P"/>
    <property type="match status" value="1"/>
</dbReference>
<dbReference type="InterPro" id="IPR020550">
    <property type="entry name" value="Inositol_monophosphatase_CS"/>
</dbReference>